<accession>A0ABP3LHV5</accession>
<comment type="caution">
    <text evidence="1">The sequence shown here is derived from an EMBL/GenBank/DDBJ whole genome shotgun (WGS) entry which is preliminary data.</text>
</comment>
<evidence type="ECO:0000313" key="2">
    <source>
        <dbReference type="Proteomes" id="UP001500909"/>
    </source>
</evidence>
<sequence length="128" mass="14162">MYEGINGPGDALIALDDLHPTLAARYEELSASPPHPAPLLEHAEVKATNQLLWERRKLGMPDDASALADMKASVYFPFMKEVDALGNKVAPRRAPFCVNCAHMLHDVPSGFGRFTGWPADMNTNYQPW</sequence>
<dbReference type="Proteomes" id="UP001500909">
    <property type="component" value="Unassembled WGS sequence"/>
</dbReference>
<protein>
    <submittedName>
        <fullName evidence="1">Uncharacterized protein</fullName>
    </submittedName>
</protein>
<name>A0ABP3LHV5_9ACTN</name>
<proteinExistence type="predicted"/>
<gene>
    <name evidence="1" type="ORF">GCM10010361_75830</name>
</gene>
<reference evidence="2" key="1">
    <citation type="journal article" date="2019" name="Int. J. Syst. Evol. Microbiol.">
        <title>The Global Catalogue of Microorganisms (GCM) 10K type strain sequencing project: providing services to taxonomists for standard genome sequencing and annotation.</title>
        <authorList>
            <consortium name="The Broad Institute Genomics Platform"/>
            <consortium name="The Broad Institute Genome Sequencing Center for Infectious Disease"/>
            <person name="Wu L."/>
            <person name="Ma J."/>
        </authorList>
    </citation>
    <scope>NUCLEOTIDE SEQUENCE [LARGE SCALE GENOMIC DNA]</scope>
    <source>
        <strain evidence="2">JCM 4805</strain>
    </source>
</reference>
<organism evidence="1 2">
    <name type="scientific">Streptomyces olivaceiscleroticus</name>
    <dbReference type="NCBI Taxonomy" id="68245"/>
    <lineage>
        <taxon>Bacteria</taxon>
        <taxon>Bacillati</taxon>
        <taxon>Actinomycetota</taxon>
        <taxon>Actinomycetes</taxon>
        <taxon>Kitasatosporales</taxon>
        <taxon>Streptomycetaceae</taxon>
        <taxon>Streptomyces</taxon>
    </lineage>
</organism>
<keyword evidence="2" id="KW-1185">Reference proteome</keyword>
<dbReference type="EMBL" id="BAAABY010000062">
    <property type="protein sequence ID" value="GAA0499110.1"/>
    <property type="molecule type" value="Genomic_DNA"/>
</dbReference>
<dbReference type="RefSeq" id="WP_346100164.1">
    <property type="nucleotide sequence ID" value="NZ_BAAABY010000062.1"/>
</dbReference>
<evidence type="ECO:0000313" key="1">
    <source>
        <dbReference type="EMBL" id="GAA0499110.1"/>
    </source>
</evidence>